<organism evidence="5 6">
    <name type="scientific">Agromyces kandeliae</name>
    <dbReference type="NCBI Taxonomy" id="2666141"/>
    <lineage>
        <taxon>Bacteria</taxon>
        <taxon>Bacillati</taxon>
        <taxon>Actinomycetota</taxon>
        <taxon>Actinomycetes</taxon>
        <taxon>Micrococcales</taxon>
        <taxon>Microbacteriaceae</taxon>
        <taxon>Agromyces</taxon>
    </lineage>
</organism>
<proteinExistence type="predicted"/>
<gene>
    <name evidence="5" type="ORF">GJR97_06055</name>
</gene>
<dbReference type="GO" id="GO:0016052">
    <property type="term" value="P:carbohydrate catabolic process"/>
    <property type="evidence" value="ECO:0007669"/>
    <property type="project" value="TreeGrafter"/>
</dbReference>
<keyword evidence="2" id="KW-0479">Metal-binding</keyword>
<dbReference type="GO" id="GO:0000287">
    <property type="term" value="F:magnesium ion binding"/>
    <property type="evidence" value="ECO:0007669"/>
    <property type="project" value="TreeGrafter"/>
</dbReference>
<name>A0A6L5R1F2_9MICO</name>
<dbReference type="InterPro" id="IPR036849">
    <property type="entry name" value="Enolase-like_C_sf"/>
</dbReference>
<dbReference type="Proteomes" id="UP000476511">
    <property type="component" value="Unassembled WGS sequence"/>
</dbReference>
<dbReference type="RefSeq" id="WP_154345607.1">
    <property type="nucleotide sequence ID" value="NZ_WKJD01000009.1"/>
</dbReference>
<reference evidence="5 6" key="1">
    <citation type="submission" date="2019-11" db="EMBL/GenBank/DDBJ databases">
        <title>Agromyces kandeliae sp. nov., isolated from mangrove soil.</title>
        <authorList>
            <person name="Wang R."/>
        </authorList>
    </citation>
    <scope>NUCLEOTIDE SEQUENCE [LARGE SCALE GENOMIC DNA]</scope>
    <source>
        <strain evidence="5 6">Q22</strain>
    </source>
</reference>
<sequence length="387" mass="40582">MSDHSASVRHVRAVLLSHRYDPGDELVWVGGTIRSWDAALVEVELADGTRGIGEAGAGIMAATAVPGILDAFRPYLLDVPFASPLDVGDHLRAYTAFWSRGGILSGVAGAIETAVLDAVALREGVPAYEVLGGAARERIEAYASGGLGTTFEEVAGWAASQFDAGFGTVKFRAMSDPDTTIELLDHVVGGLPSGARFIIDAVQACASSPWAPEDAIRVGRHAAALGARWYEEPCQADDVAGFAQVRRAVDVPISGVESNGTVREFAELIARDAVDIVQPDVTFVGGPRAFSRVAALASEASIDCVPHVWGSGVTFAANLHTVLAEPSVELFEYCTLPNPLRDALQVAPVDFAGGSIGAPTAPGLGVRLTEDIERRFAFRPGGGHVIR</sequence>
<dbReference type="SUPFAM" id="SSF51604">
    <property type="entry name" value="Enolase C-terminal domain-like"/>
    <property type="match status" value="1"/>
</dbReference>
<keyword evidence="6" id="KW-1185">Reference proteome</keyword>
<dbReference type="CDD" id="cd03316">
    <property type="entry name" value="MR_like"/>
    <property type="match status" value="1"/>
</dbReference>
<dbReference type="InterPro" id="IPR029017">
    <property type="entry name" value="Enolase-like_N"/>
</dbReference>
<comment type="cofactor">
    <cofactor evidence="1">
        <name>Mg(2+)</name>
        <dbReference type="ChEBI" id="CHEBI:18420"/>
    </cofactor>
</comment>
<comment type="caution">
    <text evidence="5">The sequence shown here is derived from an EMBL/GenBank/DDBJ whole genome shotgun (WGS) entry which is preliminary data.</text>
</comment>
<dbReference type="InterPro" id="IPR013342">
    <property type="entry name" value="Mandelate_racemase_C"/>
</dbReference>
<keyword evidence="3" id="KW-0460">Magnesium</keyword>
<evidence type="ECO:0000256" key="1">
    <source>
        <dbReference type="ARBA" id="ARBA00001946"/>
    </source>
</evidence>
<evidence type="ECO:0000313" key="6">
    <source>
        <dbReference type="Proteomes" id="UP000476511"/>
    </source>
</evidence>
<dbReference type="SUPFAM" id="SSF54826">
    <property type="entry name" value="Enolase N-terminal domain-like"/>
    <property type="match status" value="1"/>
</dbReference>
<dbReference type="AlphaFoldDB" id="A0A6L5R1F2"/>
<feature type="domain" description="Mandelate racemase/muconate lactonizing enzyme C-terminal" evidence="4">
    <location>
        <begin position="151"/>
        <end position="252"/>
    </location>
</feature>
<evidence type="ECO:0000256" key="3">
    <source>
        <dbReference type="ARBA" id="ARBA00022842"/>
    </source>
</evidence>
<dbReference type="Gene3D" id="3.30.390.10">
    <property type="entry name" value="Enolase-like, N-terminal domain"/>
    <property type="match status" value="1"/>
</dbReference>
<accession>A0A6L5R1F2</accession>
<dbReference type="SMART" id="SM00922">
    <property type="entry name" value="MR_MLE"/>
    <property type="match status" value="1"/>
</dbReference>
<evidence type="ECO:0000313" key="5">
    <source>
        <dbReference type="EMBL" id="MRX43288.1"/>
    </source>
</evidence>
<protein>
    <submittedName>
        <fullName evidence="5">Mandelate racemase/muconate lactonizing enzyme family protein</fullName>
    </submittedName>
</protein>
<dbReference type="InterPro" id="IPR046945">
    <property type="entry name" value="RHMD-like"/>
</dbReference>
<dbReference type="GO" id="GO:0016836">
    <property type="term" value="F:hydro-lyase activity"/>
    <property type="evidence" value="ECO:0007669"/>
    <property type="project" value="TreeGrafter"/>
</dbReference>
<dbReference type="PANTHER" id="PTHR13794">
    <property type="entry name" value="ENOLASE SUPERFAMILY, MANDELATE RACEMASE"/>
    <property type="match status" value="1"/>
</dbReference>
<dbReference type="InterPro" id="IPR029065">
    <property type="entry name" value="Enolase_C-like"/>
</dbReference>
<evidence type="ECO:0000259" key="4">
    <source>
        <dbReference type="SMART" id="SM00922"/>
    </source>
</evidence>
<dbReference type="Pfam" id="PF13378">
    <property type="entry name" value="MR_MLE_C"/>
    <property type="match status" value="1"/>
</dbReference>
<dbReference type="SFLD" id="SFLDS00001">
    <property type="entry name" value="Enolase"/>
    <property type="match status" value="1"/>
</dbReference>
<evidence type="ECO:0000256" key="2">
    <source>
        <dbReference type="ARBA" id="ARBA00022723"/>
    </source>
</evidence>
<dbReference type="PANTHER" id="PTHR13794:SF58">
    <property type="entry name" value="MITOCHONDRIAL ENOLASE SUPERFAMILY MEMBER 1"/>
    <property type="match status" value="1"/>
</dbReference>
<dbReference type="EMBL" id="WKJD01000009">
    <property type="protein sequence ID" value="MRX43288.1"/>
    <property type="molecule type" value="Genomic_DNA"/>
</dbReference>
<dbReference type="Gene3D" id="3.20.20.120">
    <property type="entry name" value="Enolase-like C-terminal domain"/>
    <property type="match status" value="1"/>
</dbReference>
<dbReference type="SFLD" id="SFLDG00179">
    <property type="entry name" value="mandelate_racemase"/>
    <property type="match status" value="1"/>
</dbReference>